<accession>A0ABU1VIN3</accession>
<dbReference type="SUPFAM" id="SSF51206">
    <property type="entry name" value="cAMP-binding domain-like"/>
    <property type="match status" value="1"/>
</dbReference>
<dbReference type="Gene3D" id="2.60.120.10">
    <property type="entry name" value="Jelly Rolls"/>
    <property type="match status" value="1"/>
</dbReference>
<dbReference type="RefSeq" id="WP_204735632.1">
    <property type="nucleotide sequence ID" value="NZ_JAVDWE010000022.1"/>
</dbReference>
<dbReference type="EMBL" id="JAVDWE010000022">
    <property type="protein sequence ID" value="MDR7097294.1"/>
    <property type="molecule type" value="Genomic_DNA"/>
</dbReference>
<evidence type="ECO:0000313" key="6">
    <source>
        <dbReference type="EMBL" id="MDR7097294.1"/>
    </source>
</evidence>
<evidence type="ECO:0000256" key="1">
    <source>
        <dbReference type="ARBA" id="ARBA00023015"/>
    </source>
</evidence>
<dbReference type="Gene3D" id="1.10.10.10">
    <property type="entry name" value="Winged helix-like DNA-binding domain superfamily/Winged helix DNA-binding domain"/>
    <property type="match status" value="1"/>
</dbReference>
<protein>
    <submittedName>
        <fullName evidence="6">CRP/FNR family transcriptional regulator</fullName>
    </submittedName>
</protein>
<dbReference type="SMART" id="SM00100">
    <property type="entry name" value="cNMP"/>
    <property type="match status" value="1"/>
</dbReference>
<sequence>MMNLCKQAREEHLTSDAFALPGYAGMGGRSTVADLLRLLGDEPGNSRAAESTPVLMRQLHAGHTLFHEGARAESIYVVYTGHFKSHRIAEDGAEHVLGFAGRAELLGFDALCVGAHPTSAVALEDATVYAVLVRDLSALGQRIRGFDRALHFALSRQLSRRDEQIALMAPMAAEVRMARFLMQQSLHMAARGQSPRLFHLPMGRRDIARYLGIAHETVSRSFGSSSLRECVRVENRAIAILDMDRLAALACSTCQLEGAPHRTQRPRPQAVAPDLTVRASAAEGRRLRCVA</sequence>
<feature type="domain" description="HTH crp-type" evidence="5">
    <location>
        <begin position="171"/>
        <end position="244"/>
    </location>
</feature>
<gene>
    <name evidence="6" type="ORF">J2X09_005068</name>
</gene>
<organism evidence="6 7">
    <name type="scientific">Hydrogenophaga laconesensis</name>
    <dbReference type="NCBI Taxonomy" id="1805971"/>
    <lineage>
        <taxon>Bacteria</taxon>
        <taxon>Pseudomonadati</taxon>
        <taxon>Pseudomonadota</taxon>
        <taxon>Betaproteobacteria</taxon>
        <taxon>Burkholderiales</taxon>
        <taxon>Comamonadaceae</taxon>
        <taxon>Hydrogenophaga</taxon>
    </lineage>
</organism>
<feature type="domain" description="Cyclic nucleotide-binding" evidence="4">
    <location>
        <begin position="57"/>
        <end position="120"/>
    </location>
</feature>
<dbReference type="InterPro" id="IPR012318">
    <property type="entry name" value="HTH_CRP"/>
</dbReference>
<dbReference type="SUPFAM" id="SSF46785">
    <property type="entry name" value="Winged helix' DNA-binding domain"/>
    <property type="match status" value="1"/>
</dbReference>
<dbReference type="InterPro" id="IPR000595">
    <property type="entry name" value="cNMP-bd_dom"/>
</dbReference>
<dbReference type="InterPro" id="IPR050397">
    <property type="entry name" value="Env_Response_Regulators"/>
</dbReference>
<dbReference type="PANTHER" id="PTHR24567">
    <property type="entry name" value="CRP FAMILY TRANSCRIPTIONAL REGULATORY PROTEIN"/>
    <property type="match status" value="1"/>
</dbReference>
<evidence type="ECO:0000256" key="3">
    <source>
        <dbReference type="ARBA" id="ARBA00023163"/>
    </source>
</evidence>
<dbReference type="PROSITE" id="PS50042">
    <property type="entry name" value="CNMP_BINDING_3"/>
    <property type="match status" value="1"/>
</dbReference>
<dbReference type="PROSITE" id="PS51063">
    <property type="entry name" value="HTH_CRP_2"/>
    <property type="match status" value="1"/>
</dbReference>
<evidence type="ECO:0000259" key="5">
    <source>
        <dbReference type="PROSITE" id="PS51063"/>
    </source>
</evidence>
<reference evidence="6 7" key="1">
    <citation type="submission" date="2023-07" db="EMBL/GenBank/DDBJ databases">
        <title>Sorghum-associated microbial communities from plants grown in Nebraska, USA.</title>
        <authorList>
            <person name="Schachtman D."/>
        </authorList>
    </citation>
    <scope>NUCLEOTIDE SEQUENCE [LARGE SCALE GENOMIC DNA]</scope>
    <source>
        <strain evidence="6 7">BE240</strain>
    </source>
</reference>
<dbReference type="Proteomes" id="UP001265550">
    <property type="component" value="Unassembled WGS sequence"/>
</dbReference>
<name>A0ABU1VIN3_9BURK</name>
<dbReference type="InterPro" id="IPR018490">
    <property type="entry name" value="cNMP-bd_dom_sf"/>
</dbReference>
<dbReference type="PANTHER" id="PTHR24567:SF75">
    <property type="entry name" value="FUMARATE AND NITRATE REDUCTION REGULATORY PROTEIN"/>
    <property type="match status" value="1"/>
</dbReference>
<evidence type="ECO:0000313" key="7">
    <source>
        <dbReference type="Proteomes" id="UP001265550"/>
    </source>
</evidence>
<keyword evidence="7" id="KW-1185">Reference proteome</keyword>
<dbReference type="SMART" id="SM00419">
    <property type="entry name" value="HTH_CRP"/>
    <property type="match status" value="1"/>
</dbReference>
<dbReference type="InterPro" id="IPR036388">
    <property type="entry name" value="WH-like_DNA-bd_sf"/>
</dbReference>
<dbReference type="CDD" id="cd00038">
    <property type="entry name" value="CAP_ED"/>
    <property type="match status" value="1"/>
</dbReference>
<dbReference type="Pfam" id="PF13545">
    <property type="entry name" value="HTH_Crp_2"/>
    <property type="match status" value="1"/>
</dbReference>
<keyword evidence="1" id="KW-0805">Transcription regulation</keyword>
<comment type="caution">
    <text evidence="6">The sequence shown here is derived from an EMBL/GenBank/DDBJ whole genome shotgun (WGS) entry which is preliminary data.</text>
</comment>
<dbReference type="InterPro" id="IPR036390">
    <property type="entry name" value="WH_DNA-bd_sf"/>
</dbReference>
<proteinExistence type="predicted"/>
<keyword evidence="2" id="KW-0238">DNA-binding</keyword>
<evidence type="ECO:0000259" key="4">
    <source>
        <dbReference type="PROSITE" id="PS50042"/>
    </source>
</evidence>
<evidence type="ECO:0000256" key="2">
    <source>
        <dbReference type="ARBA" id="ARBA00023125"/>
    </source>
</evidence>
<dbReference type="InterPro" id="IPR014710">
    <property type="entry name" value="RmlC-like_jellyroll"/>
</dbReference>
<keyword evidence="3" id="KW-0804">Transcription</keyword>
<dbReference type="Pfam" id="PF00027">
    <property type="entry name" value="cNMP_binding"/>
    <property type="match status" value="1"/>
</dbReference>